<feature type="domain" description="Sigma-54 factor interaction" evidence="8">
    <location>
        <begin position="210"/>
        <end position="440"/>
    </location>
</feature>
<dbReference type="PANTHER" id="PTHR32071:SF57">
    <property type="entry name" value="C4-DICARBOXYLATE TRANSPORT TRANSCRIPTIONAL REGULATORY PROTEIN DCTD"/>
    <property type="match status" value="1"/>
</dbReference>
<dbReference type="OrthoDB" id="9765164at2"/>
<dbReference type="InterPro" id="IPR003593">
    <property type="entry name" value="AAA+_ATPase"/>
</dbReference>
<dbReference type="FunFam" id="3.40.50.300:FF:000006">
    <property type="entry name" value="DNA-binding transcriptional regulator NtrC"/>
    <property type="match status" value="1"/>
</dbReference>
<keyword evidence="1" id="KW-0547">Nucleotide-binding</keyword>
<dbReference type="SMART" id="SM00091">
    <property type="entry name" value="PAS"/>
    <property type="match status" value="1"/>
</dbReference>
<dbReference type="InterPro" id="IPR030828">
    <property type="entry name" value="HTH_TyrR"/>
</dbReference>
<dbReference type="SUPFAM" id="SSF46689">
    <property type="entry name" value="Homeodomain-like"/>
    <property type="match status" value="1"/>
</dbReference>
<dbReference type="CDD" id="cd00009">
    <property type="entry name" value="AAA"/>
    <property type="match status" value="1"/>
</dbReference>
<dbReference type="Pfam" id="PF25601">
    <property type="entry name" value="AAA_lid_14"/>
    <property type="match status" value="1"/>
</dbReference>
<evidence type="ECO:0000256" key="6">
    <source>
        <dbReference type="ARBA" id="ARBA00023163"/>
    </source>
</evidence>
<dbReference type="Gene3D" id="3.30.70.260">
    <property type="match status" value="1"/>
</dbReference>
<keyword evidence="4" id="KW-0805">Transcription regulation</keyword>
<dbReference type="Pfam" id="PF18024">
    <property type="entry name" value="HTH_50"/>
    <property type="match status" value="1"/>
</dbReference>
<dbReference type="InterPro" id="IPR002078">
    <property type="entry name" value="Sigma_54_int"/>
</dbReference>
<comment type="caution">
    <text evidence="9">The sequence shown here is derived from an EMBL/GenBank/DDBJ whole genome shotgun (WGS) entry which is preliminary data.</text>
</comment>
<keyword evidence="2" id="KW-0058">Aromatic hydrocarbons catabolism</keyword>
<dbReference type="Pfam" id="PF00158">
    <property type="entry name" value="Sigma54_activat"/>
    <property type="match status" value="1"/>
</dbReference>
<protein>
    <recommendedName>
        <fullName evidence="7">HTH-type transcriptional regulatory protein TyrR</fullName>
    </recommendedName>
</protein>
<keyword evidence="3" id="KW-0067">ATP-binding</keyword>
<evidence type="ECO:0000256" key="1">
    <source>
        <dbReference type="ARBA" id="ARBA00022741"/>
    </source>
</evidence>
<dbReference type="GO" id="GO:0006355">
    <property type="term" value="P:regulation of DNA-templated transcription"/>
    <property type="evidence" value="ECO:0007669"/>
    <property type="project" value="InterPro"/>
</dbReference>
<dbReference type="PROSITE" id="PS00675">
    <property type="entry name" value="SIGMA54_INTERACT_1"/>
    <property type="match status" value="1"/>
</dbReference>
<keyword evidence="6" id="KW-0804">Transcription</keyword>
<dbReference type="SUPFAM" id="SSF55785">
    <property type="entry name" value="PYP-like sensor domain (PAS domain)"/>
    <property type="match status" value="1"/>
</dbReference>
<dbReference type="SUPFAM" id="SSF52540">
    <property type="entry name" value="P-loop containing nucleoside triphosphate hydrolases"/>
    <property type="match status" value="1"/>
</dbReference>
<evidence type="ECO:0000256" key="3">
    <source>
        <dbReference type="ARBA" id="ARBA00022840"/>
    </source>
</evidence>
<dbReference type="PROSITE" id="PS00676">
    <property type="entry name" value="SIGMA54_INTERACT_2"/>
    <property type="match status" value="1"/>
</dbReference>
<proteinExistence type="predicted"/>
<dbReference type="Pfam" id="PF13426">
    <property type="entry name" value="PAS_9"/>
    <property type="match status" value="1"/>
</dbReference>
<name>A1HQW3_9FIRM</name>
<dbReference type="InterPro" id="IPR000014">
    <property type="entry name" value="PAS"/>
</dbReference>
<dbReference type="GO" id="GO:0005524">
    <property type="term" value="F:ATP binding"/>
    <property type="evidence" value="ECO:0007669"/>
    <property type="project" value="UniProtKB-KW"/>
</dbReference>
<dbReference type="InterPro" id="IPR025944">
    <property type="entry name" value="Sigma_54_int_dom_CS"/>
</dbReference>
<evidence type="ECO:0000256" key="5">
    <source>
        <dbReference type="ARBA" id="ARBA00023125"/>
    </source>
</evidence>
<dbReference type="PANTHER" id="PTHR32071">
    <property type="entry name" value="TRANSCRIPTIONAL REGULATORY PROTEIN"/>
    <property type="match status" value="1"/>
</dbReference>
<evidence type="ECO:0000313" key="9">
    <source>
        <dbReference type="EMBL" id="EAX47671.1"/>
    </source>
</evidence>
<organism evidence="9 10">
    <name type="scientific">Thermosinus carboxydivorans Nor1</name>
    <dbReference type="NCBI Taxonomy" id="401526"/>
    <lineage>
        <taxon>Bacteria</taxon>
        <taxon>Bacillati</taxon>
        <taxon>Bacillota</taxon>
        <taxon>Negativicutes</taxon>
        <taxon>Selenomonadales</taxon>
        <taxon>Sporomusaceae</taxon>
        <taxon>Thermosinus</taxon>
    </lineage>
</organism>
<dbReference type="InterPro" id="IPR058031">
    <property type="entry name" value="AAA_lid_NorR"/>
</dbReference>
<dbReference type="EMBL" id="AAWL01000008">
    <property type="protein sequence ID" value="EAX47671.1"/>
    <property type="molecule type" value="Genomic_DNA"/>
</dbReference>
<accession>A1HQW3</accession>
<dbReference type="InterPro" id="IPR025943">
    <property type="entry name" value="Sigma_54_int_dom_ATP-bd_2"/>
</dbReference>
<dbReference type="SMART" id="SM00382">
    <property type="entry name" value="AAA"/>
    <property type="match status" value="1"/>
</dbReference>
<dbReference type="RefSeq" id="WP_007289400.1">
    <property type="nucleotide sequence ID" value="NZ_AAWL01000008.1"/>
</dbReference>
<dbReference type="CDD" id="cd00130">
    <property type="entry name" value="PAS"/>
    <property type="match status" value="1"/>
</dbReference>
<dbReference type="PROSITE" id="PS00688">
    <property type="entry name" value="SIGMA54_INTERACT_3"/>
    <property type="match status" value="1"/>
</dbReference>
<evidence type="ECO:0000259" key="8">
    <source>
        <dbReference type="PROSITE" id="PS50045"/>
    </source>
</evidence>
<keyword evidence="5" id="KW-0238">DNA-binding</keyword>
<reference evidence="9 10" key="2">
    <citation type="submission" date="2007-01" db="EMBL/GenBank/DDBJ databases">
        <title>Sequencing of the draft genome and assembly of Thermosinus carboxydivorans Nor1.</title>
        <authorList>
            <consortium name="US DOE Joint Genome Institute (JGI-PGF)"/>
            <person name="Copeland A."/>
            <person name="Lucas S."/>
            <person name="Lapidus A."/>
            <person name="Barry K."/>
            <person name="Glavina del Rio T."/>
            <person name="Dalin E."/>
            <person name="Tice H."/>
            <person name="Bruce D."/>
            <person name="Pitluck S."/>
            <person name="Richardson P."/>
        </authorList>
    </citation>
    <scope>NUCLEOTIDE SEQUENCE [LARGE SCALE GENOMIC DNA]</scope>
    <source>
        <strain evidence="9 10">Nor1</strain>
    </source>
</reference>
<evidence type="ECO:0000313" key="10">
    <source>
        <dbReference type="Proteomes" id="UP000005139"/>
    </source>
</evidence>
<keyword evidence="10" id="KW-1185">Reference proteome</keyword>
<dbReference type="InterPro" id="IPR025662">
    <property type="entry name" value="Sigma_54_int_dom_ATP-bd_1"/>
</dbReference>
<dbReference type="Gene3D" id="1.10.10.60">
    <property type="entry name" value="Homeodomain-like"/>
    <property type="match status" value="1"/>
</dbReference>
<evidence type="ECO:0000256" key="2">
    <source>
        <dbReference type="ARBA" id="ARBA00022797"/>
    </source>
</evidence>
<sequence length="522" mass="58256">MRETEIMRIGIKTIDRVNMTFDILKVFAKYEVNIIWMEVYTHIIYIKFDRVDAATWGKMHAEILAVSGVQELTEIDLIAFEEREQLIETILDASSDGFIVIDKDGTIKLTNSRAIQILRQAGNLEGKSIYTILPAPDIIKKALSKGIEISNHTLFYEHGGGTCHCLVSSRTLKNEAGVIQGLILTLRDMHDVREMVYSITQARQITFNDIVTKSPSMLSVVALARNIAKNNSTVLIRGESGTGKELFARAIHAAGKRHNKPFIPLNCAAIPDTLIESELFGYEDGTFTGGKKGGKQGLFELAHGGTLFLDEVAELSAYVQAKLLRVLQEGMVRRVGGHKEIAVDVRIIAATNRNLEAMLKNGQFREDLFYRLNVIPLYIPPLREHIEDIPLLIDHFIKVLGGKLGKPDIVVSPRAVEKMLRYPWPGNVRELSNVVERAIYLCDGRVITEDHIVFAQAAVDQPAAAVNDAIPLLREAVEATERKLIAEAIRRYGSLRQAAKALGVTHTLLINRMKKLNIHKMV</sequence>
<dbReference type="PROSITE" id="PS50045">
    <property type="entry name" value="SIGMA54_INTERACT_4"/>
    <property type="match status" value="1"/>
</dbReference>
<evidence type="ECO:0000256" key="7">
    <source>
        <dbReference type="ARBA" id="ARBA00029500"/>
    </source>
</evidence>
<gene>
    <name evidence="9" type="ORF">TcarDRAFT_1093</name>
</gene>
<dbReference type="GO" id="GO:0003677">
    <property type="term" value="F:DNA binding"/>
    <property type="evidence" value="ECO:0007669"/>
    <property type="project" value="UniProtKB-KW"/>
</dbReference>
<dbReference type="AlphaFoldDB" id="A1HQW3"/>
<evidence type="ECO:0000256" key="4">
    <source>
        <dbReference type="ARBA" id="ARBA00023015"/>
    </source>
</evidence>
<dbReference type="InterPro" id="IPR009057">
    <property type="entry name" value="Homeodomain-like_sf"/>
</dbReference>
<dbReference type="NCBIfam" id="TIGR00229">
    <property type="entry name" value="sensory_box"/>
    <property type="match status" value="1"/>
</dbReference>
<dbReference type="Gene3D" id="3.40.50.300">
    <property type="entry name" value="P-loop containing nucleotide triphosphate hydrolases"/>
    <property type="match status" value="1"/>
</dbReference>
<dbReference type="Gene3D" id="1.10.8.60">
    <property type="match status" value="1"/>
</dbReference>
<dbReference type="eggNOG" id="COG3829">
    <property type="taxonomic scope" value="Bacteria"/>
</dbReference>
<dbReference type="InterPro" id="IPR035965">
    <property type="entry name" value="PAS-like_dom_sf"/>
</dbReference>
<dbReference type="Gene3D" id="3.30.450.20">
    <property type="entry name" value="PAS domain"/>
    <property type="match status" value="1"/>
</dbReference>
<reference evidence="9 10" key="1">
    <citation type="submission" date="2007-01" db="EMBL/GenBank/DDBJ databases">
        <title>Annotation of the draft genome assembly of Thermosinus carboxydivorans Nor1.</title>
        <authorList>
            <consortium name="US DOE Joint Genome Institute (JGI-ORNL)"/>
            <person name="Larimer F."/>
            <person name="Land M."/>
            <person name="Hauser L."/>
        </authorList>
    </citation>
    <scope>NUCLEOTIDE SEQUENCE [LARGE SCALE GENOMIC DNA]</scope>
    <source>
        <strain evidence="9 10">Nor1</strain>
    </source>
</reference>
<dbReference type="InterPro" id="IPR027417">
    <property type="entry name" value="P-loop_NTPase"/>
</dbReference>
<dbReference type="Proteomes" id="UP000005139">
    <property type="component" value="Unassembled WGS sequence"/>
</dbReference>